<feature type="transmembrane region" description="Helical" evidence="6">
    <location>
        <begin position="116"/>
        <end position="138"/>
    </location>
</feature>
<evidence type="ECO:0000313" key="9">
    <source>
        <dbReference type="Proteomes" id="UP000183454"/>
    </source>
</evidence>
<feature type="transmembrane region" description="Helical" evidence="6">
    <location>
        <begin position="297"/>
        <end position="316"/>
    </location>
</feature>
<reference evidence="8 9" key="1">
    <citation type="submission" date="2016-10" db="EMBL/GenBank/DDBJ databases">
        <authorList>
            <person name="de Groot N.N."/>
        </authorList>
    </citation>
    <scope>NUCLEOTIDE SEQUENCE [LARGE SCALE GENOMIC DNA]</scope>
    <source>
        <strain evidence="8 9">Nm110</strain>
    </source>
</reference>
<dbReference type="EMBL" id="FNNH01000002">
    <property type="protein sequence ID" value="SDW05852.1"/>
    <property type="molecule type" value="Genomic_DNA"/>
</dbReference>
<dbReference type="RefSeq" id="WP_074664862.1">
    <property type="nucleotide sequence ID" value="NZ_FNNH01000002.1"/>
</dbReference>
<feature type="domain" description="Type II secretion system protein GspF" evidence="7">
    <location>
        <begin position="157"/>
        <end position="280"/>
    </location>
</feature>
<accession>A0A1H2QFF2</accession>
<evidence type="ECO:0000256" key="1">
    <source>
        <dbReference type="ARBA" id="ARBA00004651"/>
    </source>
</evidence>
<evidence type="ECO:0000256" key="3">
    <source>
        <dbReference type="ARBA" id="ARBA00022692"/>
    </source>
</evidence>
<evidence type="ECO:0000256" key="5">
    <source>
        <dbReference type="ARBA" id="ARBA00023136"/>
    </source>
</evidence>
<organism evidence="8 9">
    <name type="scientific">Nitrosomonas communis</name>
    <dbReference type="NCBI Taxonomy" id="44574"/>
    <lineage>
        <taxon>Bacteria</taxon>
        <taxon>Pseudomonadati</taxon>
        <taxon>Pseudomonadota</taxon>
        <taxon>Betaproteobacteria</taxon>
        <taxon>Nitrosomonadales</taxon>
        <taxon>Nitrosomonadaceae</taxon>
        <taxon>Nitrosomonas</taxon>
    </lineage>
</organism>
<protein>
    <submittedName>
        <fullName evidence="8">Tight adherence protein B</fullName>
    </submittedName>
</protein>
<dbReference type="PANTHER" id="PTHR35007:SF1">
    <property type="entry name" value="PILUS ASSEMBLY PROTEIN"/>
    <property type="match status" value="1"/>
</dbReference>
<keyword evidence="2" id="KW-1003">Cell membrane</keyword>
<name>A0A1H2QFF2_9PROT</name>
<dbReference type="AlphaFoldDB" id="A0A1H2QFF2"/>
<evidence type="ECO:0000259" key="7">
    <source>
        <dbReference type="Pfam" id="PF00482"/>
    </source>
</evidence>
<gene>
    <name evidence="8" type="ORF">SAMN05421882_100289</name>
</gene>
<feature type="transmembrane region" description="Helical" evidence="6">
    <location>
        <begin position="6"/>
        <end position="27"/>
    </location>
</feature>
<dbReference type="GO" id="GO:0005886">
    <property type="term" value="C:plasma membrane"/>
    <property type="evidence" value="ECO:0007669"/>
    <property type="project" value="UniProtKB-SubCell"/>
</dbReference>
<evidence type="ECO:0000256" key="6">
    <source>
        <dbReference type="SAM" id="Phobius"/>
    </source>
</evidence>
<evidence type="ECO:0000313" key="8">
    <source>
        <dbReference type="EMBL" id="SDW05852.1"/>
    </source>
</evidence>
<dbReference type="PANTHER" id="PTHR35007">
    <property type="entry name" value="INTEGRAL MEMBRANE PROTEIN-RELATED"/>
    <property type="match status" value="1"/>
</dbReference>
<keyword evidence="5 6" id="KW-0472">Membrane</keyword>
<dbReference type="InterPro" id="IPR018076">
    <property type="entry name" value="T2SS_GspF_dom"/>
</dbReference>
<evidence type="ECO:0000256" key="2">
    <source>
        <dbReference type="ARBA" id="ARBA00022475"/>
    </source>
</evidence>
<keyword evidence="4 6" id="KW-1133">Transmembrane helix</keyword>
<evidence type="ECO:0000256" key="4">
    <source>
        <dbReference type="ARBA" id="ARBA00022989"/>
    </source>
</evidence>
<dbReference type="Pfam" id="PF00482">
    <property type="entry name" value="T2SSF"/>
    <property type="match status" value="1"/>
</dbReference>
<feature type="transmembrane region" description="Helical" evidence="6">
    <location>
        <begin position="265"/>
        <end position="285"/>
    </location>
</feature>
<dbReference type="Proteomes" id="UP000183454">
    <property type="component" value="Unassembled WGS sequence"/>
</dbReference>
<sequence>MDYLYYLFIALAFLAVVLLLEGGYLAWRSNQGAEAKRLQKRLQQISASWSGEANSTLLKQRILSNSPPLQRLLLKLPRMHSLDKLLLQSGLPMMMSQFLTYSAMSSLGSMAIAVLLNWPFLVMLPCAAVGALMPYFYVCRAKRKRLNLIEQQLPETIDLMSRALKAGHAFPGALQMAATEGVEPSATEFRLVFDEINFGVPAQNALMNLAARVPITDLRYFIIAVLIQRESGGNLTELLDTISGLIRARLTLLGKIRVLSAEGRLSAWILCCLPFAVALLINIVNPGFLTPLWTDPIGPKIVGFAVVMMLLGIYAMSRIIKIRV</sequence>
<comment type="subcellular location">
    <subcellularLocation>
        <location evidence="1">Cell membrane</location>
        <topology evidence="1">Multi-pass membrane protein</topology>
    </subcellularLocation>
</comment>
<proteinExistence type="predicted"/>
<keyword evidence="3 6" id="KW-0812">Transmembrane</keyword>